<keyword evidence="1" id="KW-1133">Transmembrane helix</keyword>
<feature type="transmembrane region" description="Helical" evidence="1">
    <location>
        <begin position="116"/>
        <end position="137"/>
    </location>
</feature>
<accession>R7SH27</accession>
<dbReference type="AlphaFoldDB" id="R7SH27"/>
<evidence type="ECO:0000256" key="1">
    <source>
        <dbReference type="SAM" id="Phobius"/>
    </source>
</evidence>
<feature type="transmembrane region" description="Helical" evidence="1">
    <location>
        <begin position="160"/>
        <end position="183"/>
    </location>
</feature>
<dbReference type="InterPro" id="IPR045339">
    <property type="entry name" value="DUF6534"/>
</dbReference>
<protein>
    <recommendedName>
        <fullName evidence="2">DUF6534 domain-containing protein</fullName>
    </recommendedName>
</protein>
<keyword evidence="4" id="KW-1185">Reference proteome</keyword>
<dbReference type="PANTHER" id="PTHR40465:SF1">
    <property type="entry name" value="DUF6534 DOMAIN-CONTAINING PROTEIN"/>
    <property type="match status" value="1"/>
</dbReference>
<evidence type="ECO:0000259" key="2">
    <source>
        <dbReference type="Pfam" id="PF20152"/>
    </source>
</evidence>
<feature type="transmembrane region" description="Helical" evidence="1">
    <location>
        <begin position="6"/>
        <end position="30"/>
    </location>
</feature>
<dbReference type="GeneID" id="19211031"/>
<feature type="transmembrane region" description="Helical" evidence="1">
    <location>
        <begin position="203"/>
        <end position="222"/>
    </location>
</feature>
<dbReference type="RefSeq" id="XP_007775380.1">
    <property type="nucleotide sequence ID" value="XM_007777190.1"/>
</dbReference>
<evidence type="ECO:0000313" key="3">
    <source>
        <dbReference type="EMBL" id="EIW74359.1"/>
    </source>
</evidence>
<dbReference type="Proteomes" id="UP000053558">
    <property type="component" value="Unassembled WGS sequence"/>
</dbReference>
<keyword evidence="1" id="KW-0812">Transmembrane</keyword>
<reference evidence="4" key="1">
    <citation type="journal article" date="2012" name="Science">
        <title>The Paleozoic origin of enzymatic lignin decomposition reconstructed from 31 fungal genomes.</title>
        <authorList>
            <person name="Floudas D."/>
            <person name="Binder M."/>
            <person name="Riley R."/>
            <person name="Barry K."/>
            <person name="Blanchette R.A."/>
            <person name="Henrissat B."/>
            <person name="Martinez A.T."/>
            <person name="Otillar R."/>
            <person name="Spatafora J.W."/>
            <person name="Yadav J.S."/>
            <person name="Aerts A."/>
            <person name="Benoit I."/>
            <person name="Boyd A."/>
            <person name="Carlson A."/>
            <person name="Copeland A."/>
            <person name="Coutinho P.M."/>
            <person name="de Vries R.P."/>
            <person name="Ferreira P."/>
            <person name="Findley K."/>
            <person name="Foster B."/>
            <person name="Gaskell J."/>
            <person name="Glotzer D."/>
            <person name="Gorecki P."/>
            <person name="Heitman J."/>
            <person name="Hesse C."/>
            <person name="Hori C."/>
            <person name="Igarashi K."/>
            <person name="Jurgens J.A."/>
            <person name="Kallen N."/>
            <person name="Kersten P."/>
            <person name="Kohler A."/>
            <person name="Kuees U."/>
            <person name="Kumar T.K.A."/>
            <person name="Kuo A."/>
            <person name="LaButti K."/>
            <person name="Larrondo L.F."/>
            <person name="Lindquist E."/>
            <person name="Ling A."/>
            <person name="Lombard V."/>
            <person name="Lucas S."/>
            <person name="Lundell T."/>
            <person name="Martin R."/>
            <person name="McLaughlin D.J."/>
            <person name="Morgenstern I."/>
            <person name="Morin E."/>
            <person name="Murat C."/>
            <person name="Nagy L.G."/>
            <person name="Nolan M."/>
            <person name="Ohm R.A."/>
            <person name="Patyshakuliyeva A."/>
            <person name="Rokas A."/>
            <person name="Ruiz-Duenas F.J."/>
            <person name="Sabat G."/>
            <person name="Salamov A."/>
            <person name="Samejima M."/>
            <person name="Schmutz J."/>
            <person name="Slot J.C."/>
            <person name="St John F."/>
            <person name="Stenlid J."/>
            <person name="Sun H."/>
            <person name="Sun S."/>
            <person name="Syed K."/>
            <person name="Tsang A."/>
            <person name="Wiebenga A."/>
            <person name="Young D."/>
            <person name="Pisabarro A."/>
            <person name="Eastwood D.C."/>
            <person name="Martin F."/>
            <person name="Cullen D."/>
            <person name="Grigoriev I.V."/>
            <person name="Hibbett D.S."/>
        </authorList>
    </citation>
    <scope>NUCLEOTIDE SEQUENCE [LARGE SCALE GENOMIC DNA]</scope>
    <source>
        <strain evidence="4">RWD-64-598 SS2</strain>
    </source>
</reference>
<feature type="domain" description="DUF6534" evidence="2">
    <location>
        <begin position="168"/>
        <end position="243"/>
    </location>
</feature>
<organism evidence="3 4">
    <name type="scientific">Coniophora puteana (strain RWD-64-598)</name>
    <name type="common">Brown rot fungus</name>
    <dbReference type="NCBI Taxonomy" id="741705"/>
    <lineage>
        <taxon>Eukaryota</taxon>
        <taxon>Fungi</taxon>
        <taxon>Dikarya</taxon>
        <taxon>Basidiomycota</taxon>
        <taxon>Agaricomycotina</taxon>
        <taxon>Agaricomycetes</taxon>
        <taxon>Agaricomycetidae</taxon>
        <taxon>Boletales</taxon>
        <taxon>Coniophorineae</taxon>
        <taxon>Coniophoraceae</taxon>
        <taxon>Coniophora</taxon>
    </lineage>
</organism>
<feature type="transmembrane region" description="Helical" evidence="1">
    <location>
        <begin position="42"/>
        <end position="66"/>
    </location>
</feature>
<name>R7SH27_CONPW</name>
<dbReference type="KEGG" id="cput:CONPUDRAFT_85854"/>
<dbReference type="eggNOG" id="ENOG502SHW2">
    <property type="taxonomic scope" value="Eukaryota"/>
</dbReference>
<feature type="transmembrane region" description="Helical" evidence="1">
    <location>
        <begin position="86"/>
        <end position="104"/>
    </location>
</feature>
<gene>
    <name evidence="3" type="ORF">CONPUDRAFT_85854</name>
</gene>
<evidence type="ECO:0000313" key="4">
    <source>
        <dbReference type="Proteomes" id="UP000053558"/>
    </source>
</evidence>
<dbReference type="PANTHER" id="PTHR40465">
    <property type="entry name" value="CHROMOSOME 1, WHOLE GENOME SHOTGUN SEQUENCE"/>
    <property type="match status" value="1"/>
</dbReference>
<dbReference type="Pfam" id="PF20152">
    <property type="entry name" value="DUF6534"/>
    <property type="match status" value="1"/>
</dbReference>
<sequence>MDEYVGTIGMIFIGIFVNTFLYGIVSVQFIRYCQAGVSDVRAFRALFVSTFLVDTAYSALVVQLLWHLCVTNYANPAIIYKPAWPIDIVPIPNAWSALVTQLFLTRRLWRLVSSKLLAATCTLLAICGFALAIWVTIQTRQAKLHVAHDQIAGLEVQRPMIAWLITTVATDIIITSALSVALLRVRTGFGVTDRLVARLVRGAIQTGVVATVFALGCLLSFVCWPEVDLDLVFGIPSGRVYTVVSKLHPDSYCCHNFKPSC</sequence>
<proteinExistence type="predicted"/>
<keyword evidence="1" id="KW-0472">Membrane</keyword>
<dbReference type="OrthoDB" id="2562493at2759"/>
<dbReference type="EMBL" id="JH711592">
    <property type="protein sequence ID" value="EIW74359.1"/>
    <property type="molecule type" value="Genomic_DNA"/>
</dbReference>
<dbReference type="OMA" id="MIAWLIT"/>